<name>A0A6T9Y2I1_ALTMA</name>
<accession>A0A6T9Y2I1</accession>
<feature type="region of interest" description="Disordered" evidence="1">
    <location>
        <begin position="286"/>
        <end position="317"/>
    </location>
</feature>
<evidence type="ECO:0008006" key="4">
    <source>
        <dbReference type="Google" id="ProtNLM"/>
    </source>
</evidence>
<proteinExistence type="predicted"/>
<reference evidence="2 3" key="1">
    <citation type="submission" date="2020-06" db="EMBL/GenBank/DDBJ databases">
        <authorList>
            <person name="Duchaud E."/>
        </authorList>
    </citation>
    <scope>NUCLEOTIDE SEQUENCE [LARGE SCALE GENOMIC DNA]</scope>
    <source>
        <strain evidence="2">Alteromonas fortis</strain>
    </source>
</reference>
<dbReference type="InterPro" id="IPR018642">
    <property type="entry name" value="DUF2066"/>
</dbReference>
<evidence type="ECO:0000313" key="2">
    <source>
        <dbReference type="EMBL" id="CAB9494161.1"/>
    </source>
</evidence>
<protein>
    <recommendedName>
        <fullName evidence="4">DUF2066 domain-containing protein</fullName>
    </recommendedName>
</protein>
<dbReference type="Proteomes" id="UP000509458">
    <property type="component" value="Chromosome"/>
</dbReference>
<gene>
    <name evidence="2" type="ORF">ALFOR1_31116</name>
</gene>
<organism evidence="2 3">
    <name type="scientific">Alteromonas macleodii</name>
    <name type="common">Pseudoalteromonas macleodii</name>
    <dbReference type="NCBI Taxonomy" id="28108"/>
    <lineage>
        <taxon>Bacteria</taxon>
        <taxon>Pseudomonadati</taxon>
        <taxon>Pseudomonadota</taxon>
        <taxon>Gammaproteobacteria</taxon>
        <taxon>Alteromonadales</taxon>
        <taxon>Alteromonadaceae</taxon>
        <taxon>Alteromonas/Salinimonas group</taxon>
        <taxon>Alteromonas</taxon>
    </lineage>
</organism>
<evidence type="ECO:0000256" key="1">
    <source>
        <dbReference type="SAM" id="MobiDB-lite"/>
    </source>
</evidence>
<dbReference type="AlphaFoldDB" id="A0A6T9Y2I1"/>
<feature type="compositionally biased region" description="Polar residues" evidence="1">
    <location>
        <begin position="294"/>
        <end position="317"/>
    </location>
</feature>
<dbReference type="Pfam" id="PF09839">
    <property type="entry name" value="DUF2066"/>
    <property type="match status" value="1"/>
</dbReference>
<evidence type="ECO:0000313" key="3">
    <source>
        <dbReference type="Proteomes" id="UP000509458"/>
    </source>
</evidence>
<dbReference type="EMBL" id="LR812090">
    <property type="protein sequence ID" value="CAB9494161.1"/>
    <property type="molecule type" value="Genomic_DNA"/>
</dbReference>
<sequence length="495" mass="54732">MLGCFQALFEICLAHDWVGKELIFRGYGVSMLTAVMRNTNKAKKQRVGLKRILCVSLFAILNYSANTHAAQRVVVNEAQIQVEDQTQRTQQTALKKALKQVFIKMSGSTSVLDNPGVRAALTSPQSLLRSYRFAFDNNRTYYIAEFDQAKLNEILQRELLPLWGDRRPETIVWLAQEDENETRTILDESLDTELQRALKQTAKQRGVPLSLPLMDLTDSVNISTYDVWGRFAEPLRKASMRYSVDNIIGARVYRNDPNAIPDLPENVVPSGTVDSLDNVLTEEAQTERYDDQPNDSANAESNPSQGNGDSPINKNAALTGQPSVNVEEISPTGQLANTTEPFTMDEFANYAKRADEGDFALDWIFIGGGKVSYGSIYGDSPEDLGNALVDAYSNYLSSLYAVVGIEESEREVITVSIANVGSIASYASATDYLNSLSVIENATLIEQSGTVATYSLTLVGTVDDLLNSVKLENKLRPVTDAYGQTVNENSFYWSN</sequence>